<dbReference type="InterPro" id="IPR021460">
    <property type="entry name" value="DUF3112"/>
</dbReference>
<feature type="compositionally biased region" description="Basic and acidic residues" evidence="1">
    <location>
        <begin position="467"/>
        <end position="483"/>
    </location>
</feature>
<feature type="transmembrane region" description="Helical" evidence="2">
    <location>
        <begin position="181"/>
        <end position="199"/>
    </location>
</feature>
<feature type="compositionally biased region" description="Pro residues" evidence="1">
    <location>
        <begin position="1"/>
        <end position="15"/>
    </location>
</feature>
<reference evidence="3 5" key="1">
    <citation type="journal article" date="2020" name="Stud. Mycol.">
        <title>101 Dothideomycetes genomes: a test case for predicting lifestyles and emergence of pathogens.</title>
        <authorList>
            <person name="Haridas S."/>
            <person name="Albert R."/>
            <person name="Binder M."/>
            <person name="Bloem J."/>
            <person name="Labutti K."/>
            <person name="Salamov A."/>
            <person name="Andreopoulos B."/>
            <person name="Baker S."/>
            <person name="Barry K."/>
            <person name="Bills G."/>
            <person name="Bluhm B."/>
            <person name="Cannon C."/>
            <person name="Castanera R."/>
            <person name="Culley D."/>
            <person name="Daum C."/>
            <person name="Ezra D."/>
            <person name="Gonzalez J."/>
            <person name="Henrissat B."/>
            <person name="Kuo A."/>
            <person name="Liang C."/>
            <person name="Lipzen A."/>
            <person name="Lutzoni F."/>
            <person name="Magnuson J."/>
            <person name="Mondo S."/>
            <person name="Nolan M."/>
            <person name="Ohm R."/>
            <person name="Pangilinan J."/>
            <person name="Park H.-J."/>
            <person name="Ramirez L."/>
            <person name="Alfaro M."/>
            <person name="Sun H."/>
            <person name="Tritt A."/>
            <person name="Yoshinaga Y."/>
            <person name="Zwiers L.-H."/>
            <person name="Turgeon B."/>
            <person name="Goodwin S."/>
            <person name="Spatafora J."/>
            <person name="Crous P."/>
            <person name="Grigoriev I."/>
        </authorList>
    </citation>
    <scope>NUCLEOTIDE SEQUENCE</scope>
    <source>
        <strain evidence="3 5">CBS 304.34</strain>
    </source>
</reference>
<name>A0A6A6YZ04_9PEZI</name>
<gene>
    <name evidence="3 5" type="ORF">BDZ99DRAFT_222693</name>
</gene>
<keyword evidence="2" id="KW-1133">Transmembrane helix</keyword>
<dbReference type="AlphaFoldDB" id="A0A6A6YZ04"/>
<keyword evidence="2" id="KW-0812">Transmembrane</keyword>
<protein>
    <submittedName>
        <fullName evidence="3 5">Uncharacterized protein</fullName>
    </submittedName>
</protein>
<evidence type="ECO:0000313" key="5">
    <source>
        <dbReference type="RefSeq" id="XP_033580637.1"/>
    </source>
</evidence>
<evidence type="ECO:0000313" key="3">
    <source>
        <dbReference type="EMBL" id="KAF2813673.1"/>
    </source>
</evidence>
<feature type="transmembrane region" description="Helical" evidence="2">
    <location>
        <begin position="136"/>
        <end position="161"/>
    </location>
</feature>
<evidence type="ECO:0000256" key="1">
    <source>
        <dbReference type="SAM" id="MobiDB-lite"/>
    </source>
</evidence>
<dbReference type="Proteomes" id="UP000504636">
    <property type="component" value="Unplaced"/>
</dbReference>
<dbReference type="Pfam" id="PF11309">
    <property type="entry name" value="DUF3112"/>
    <property type="match status" value="1"/>
</dbReference>
<feature type="transmembrane region" description="Helical" evidence="2">
    <location>
        <begin position="31"/>
        <end position="51"/>
    </location>
</feature>
<dbReference type="PANTHER" id="PTHR35184:SF1">
    <property type="entry name" value="INTEGRAL MEMBRANE PROTEIN"/>
    <property type="match status" value="1"/>
</dbReference>
<feature type="transmembrane region" description="Helical" evidence="2">
    <location>
        <begin position="63"/>
        <end position="84"/>
    </location>
</feature>
<sequence>MASPNQLPPGGPPYAPQTKSSGGVPRLIPDVPITGSFLLLYVIFSAIHLRIDIRNRKRGHKFIFSRAMLAFCVIRMATMSLRIVWACNRKNVSVGIAAQIFVYVGTVILFIMNWFFAQRIIRAQNPRFGWSMPYRIIHRGALALLICCLLMLVTVALQSFFTLDRNIHRIDRNIQLAGLTYFALFSFVPLLVLAINALLPRHGKERIGEGNMTKNILILALAVTTLTLGASFRAGTSWLNPTPLRAATPWYLSTACFYVFSFTTEILVVVLYAWTRFDLRFWVPDGAKKPGDYAEEPPRDSFTNHVDSSDMTLHMYQDDIFSDTRTLADSLRYGPSTLQMDEKTGAWKVKRSSRGSSVAASMSSRWSGFTGPGGMSDIDMPAVPELPEMKGERWSRGESIDALPRSEEGVQQERNDALSRLTGGGKDEVGGSMVSLKAVKESGVVDEATNSKSASQIEPEVAPPGLEDVHKFDFDFDGPKEGV</sequence>
<feature type="transmembrane region" description="Helical" evidence="2">
    <location>
        <begin position="250"/>
        <end position="274"/>
    </location>
</feature>
<dbReference type="EMBL" id="MU003695">
    <property type="protein sequence ID" value="KAF2813673.1"/>
    <property type="molecule type" value="Genomic_DNA"/>
</dbReference>
<feature type="transmembrane region" description="Helical" evidence="2">
    <location>
        <begin position="96"/>
        <end position="116"/>
    </location>
</feature>
<feature type="region of interest" description="Disordered" evidence="1">
    <location>
        <begin position="390"/>
        <end position="414"/>
    </location>
</feature>
<evidence type="ECO:0000256" key="2">
    <source>
        <dbReference type="SAM" id="Phobius"/>
    </source>
</evidence>
<accession>A0A6A6YZ04</accession>
<evidence type="ECO:0000313" key="4">
    <source>
        <dbReference type="Proteomes" id="UP000504636"/>
    </source>
</evidence>
<feature type="region of interest" description="Disordered" evidence="1">
    <location>
        <begin position="1"/>
        <end position="21"/>
    </location>
</feature>
<organism evidence="3">
    <name type="scientific">Mytilinidion resinicola</name>
    <dbReference type="NCBI Taxonomy" id="574789"/>
    <lineage>
        <taxon>Eukaryota</taxon>
        <taxon>Fungi</taxon>
        <taxon>Dikarya</taxon>
        <taxon>Ascomycota</taxon>
        <taxon>Pezizomycotina</taxon>
        <taxon>Dothideomycetes</taxon>
        <taxon>Pleosporomycetidae</taxon>
        <taxon>Mytilinidiales</taxon>
        <taxon>Mytilinidiaceae</taxon>
        <taxon>Mytilinidion</taxon>
    </lineage>
</organism>
<reference evidence="5" key="2">
    <citation type="submission" date="2020-04" db="EMBL/GenBank/DDBJ databases">
        <authorList>
            <consortium name="NCBI Genome Project"/>
        </authorList>
    </citation>
    <scope>NUCLEOTIDE SEQUENCE</scope>
    <source>
        <strain evidence="5">CBS 304.34</strain>
    </source>
</reference>
<keyword evidence="4" id="KW-1185">Reference proteome</keyword>
<dbReference type="GeneID" id="54454339"/>
<proteinExistence type="predicted"/>
<reference evidence="5" key="3">
    <citation type="submission" date="2025-04" db="UniProtKB">
        <authorList>
            <consortium name="RefSeq"/>
        </authorList>
    </citation>
    <scope>IDENTIFICATION</scope>
    <source>
        <strain evidence="5">CBS 304.34</strain>
    </source>
</reference>
<dbReference type="PANTHER" id="PTHR35184">
    <property type="entry name" value="YALI0C10208P"/>
    <property type="match status" value="1"/>
</dbReference>
<feature type="region of interest" description="Disordered" evidence="1">
    <location>
        <begin position="443"/>
        <end position="483"/>
    </location>
</feature>
<keyword evidence="2" id="KW-0472">Membrane</keyword>
<dbReference type="OrthoDB" id="3357002at2759"/>
<dbReference type="RefSeq" id="XP_033580637.1">
    <property type="nucleotide sequence ID" value="XM_033713446.1"/>
</dbReference>
<feature type="transmembrane region" description="Helical" evidence="2">
    <location>
        <begin position="211"/>
        <end position="230"/>
    </location>
</feature>